<name>A0A1R2BGL7_9CILI</name>
<keyword evidence="2" id="KW-1185">Reference proteome</keyword>
<gene>
    <name evidence="1" type="ORF">SteCoe_24848</name>
</gene>
<evidence type="ECO:0000313" key="1">
    <source>
        <dbReference type="EMBL" id="OMJ75908.1"/>
    </source>
</evidence>
<dbReference type="EMBL" id="MPUH01000662">
    <property type="protein sequence ID" value="OMJ75908.1"/>
    <property type="molecule type" value="Genomic_DNA"/>
</dbReference>
<evidence type="ECO:0000313" key="2">
    <source>
        <dbReference type="Proteomes" id="UP000187209"/>
    </source>
</evidence>
<accession>A0A1R2BGL7</accession>
<dbReference type="AlphaFoldDB" id="A0A1R2BGL7"/>
<reference evidence="1 2" key="1">
    <citation type="submission" date="2016-11" db="EMBL/GenBank/DDBJ databases">
        <title>The macronuclear genome of Stentor coeruleus: a giant cell with tiny introns.</title>
        <authorList>
            <person name="Slabodnick M."/>
            <person name="Ruby J.G."/>
            <person name="Reiff S.B."/>
            <person name="Swart E.C."/>
            <person name="Gosai S."/>
            <person name="Prabakaran S."/>
            <person name="Witkowska E."/>
            <person name="Larue G.E."/>
            <person name="Fisher S."/>
            <person name="Freeman R.M."/>
            <person name="Gunawardena J."/>
            <person name="Chu W."/>
            <person name="Stover N.A."/>
            <person name="Gregory B.D."/>
            <person name="Nowacki M."/>
            <person name="Derisi J."/>
            <person name="Roy S.W."/>
            <person name="Marshall W.F."/>
            <person name="Sood P."/>
        </authorList>
    </citation>
    <scope>NUCLEOTIDE SEQUENCE [LARGE SCALE GENOMIC DNA]</scope>
    <source>
        <strain evidence="1">WM001</strain>
    </source>
</reference>
<comment type="caution">
    <text evidence="1">The sequence shown here is derived from an EMBL/GenBank/DDBJ whole genome shotgun (WGS) entry which is preliminary data.</text>
</comment>
<protein>
    <submittedName>
        <fullName evidence="1">Uncharacterized protein</fullName>
    </submittedName>
</protein>
<proteinExistence type="predicted"/>
<dbReference type="Proteomes" id="UP000187209">
    <property type="component" value="Unassembled WGS sequence"/>
</dbReference>
<organism evidence="1 2">
    <name type="scientific">Stentor coeruleus</name>
    <dbReference type="NCBI Taxonomy" id="5963"/>
    <lineage>
        <taxon>Eukaryota</taxon>
        <taxon>Sar</taxon>
        <taxon>Alveolata</taxon>
        <taxon>Ciliophora</taxon>
        <taxon>Postciliodesmatophora</taxon>
        <taxon>Heterotrichea</taxon>
        <taxon>Heterotrichida</taxon>
        <taxon>Stentoridae</taxon>
        <taxon>Stentor</taxon>
    </lineage>
</organism>
<sequence length="170" mass="20486">MDPDEELKISLQDMITNHSKKDFVLYQSFTYEEIKNCIYSNSCSELGKDVANKMQKELNTLSSTDFDKALDFFQDFIPLQPGKKRRTRDLEQFEVLSFCIVFLNYWFEEYFLQLDCCSLRKIFRTKCCYYEKNHSEECLGKWQNFLQVLLKCYQIIVDKRLKENFNNVNF</sequence>